<dbReference type="WBParaSite" id="PSU_v2.g13470.t1">
    <property type="protein sequence ID" value="PSU_v2.g13470.t1"/>
    <property type="gene ID" value="PSU_v2.g13470"/>
</dbReference>
<dbReference type="Gene3D" id="3.90.70.10">
    <property type="entry name" value="Cysteine proteinases"/>
    <property type="match status" value="1"/>
</dbReference>
<proteinExistence type="predicted"/>
<organism evidence="2 3">
    <name type="scientific">Panagrolaimus superbus</name>
    <dbReference type="NCBI Taxonomy" id="310955"/>
    <lineage>
        <taxon>Eukaryota</taxon>
        <taxon>Metazoa</taxon>
        <taxon>Ecdysozoa</taxon>
        <taxon>Nematoda</taxon>
        <taxon>Chromadorea</taxon>
        <taxon>Rhabditida</taxon>
        <taxon>Tylenchina</taxon>
        <taxon>Panagrolaimomorpha</taxon>
        <taxon>Panagrolaimoidea</taxon>
        <taxon>Panagrolaimidae</taxon>
        <taxon>Panagrolaimus</taxon>
    </lineage>
</organism>
<dbReference type="PROSITE" id="PS50235">
    <property type="entry name" value="USP_3"/>
    <property type="match status" value="1"/>
</dbReference>
<dbReference type="SUPFAM" id="SSF54001">
    <property type="entry name" value="Cysteine proteinases"/>
    <property type="match status" value="1"/>
</dbReference>
<keyword evidence="2" id="KW-1185">Reference proteome</keyword>
<feature type="domain" description="USP" evidence="1">
    <location>
        <begin position="1"/>
        <end position="241"/>
    </location>
</feature>
<evidence type="ECO:0000313" key="2">
    <source>
        <dbReference type="Proteomes" id="UP000887577"/>
    </source>
</evidence>
<evidence type="ECO:0000259" key="1">
    <source>
        <dbReference type="PROSITE" id="PS50235"/>
    </source>
</evidence>
<dbReference type="AlphaFoldDB" id="A0A914Y2K3"/>
<sequence length="413" mass="47906">MEEFKITICLNSRSKGINKIQKELTKILEREVSNVEGLRKTISIFDGNNQEDAAHAIIKIIEALDKPSTNLVQFCYDTVETCLCGEKLKRHANNCFSLHLTVGKEDCQMTTFDSMINKWLKFNSYHCSKCGVKKVTEHLIKFGEVQQYLIVELNTLINGPNGMVQCSVPFNNFNIRGHLIFGTLWELQAAIQYTGSGKEGHYITWRKINHKWIVISDNQWRKEDCLLSDMNQYRVLVFKKLIVRIIEENYVNQEEINQGMSYCKIEEINVPQPFYSQNYANEILEQNNQQQQLHQTYFQPGINSDAIINCQQNIIQSQEYFIPPESPQHYLNSNNFTSNLNANNNQPYANFQEMIYETPQPIPPPTYSTFNKFQSLQPLQSIEEYNYCPPTSMPSIMPFEAGNAEDDDWINNL</sequence>
<protein>
    <submittedName>
        <fullName evidence="3">USP domain-containing protein</fullName>
    </submittedName>
</protein>
<dbReference type="InterPro" id="IPR038765">
    <property type="entry name" value="Papain-like_cys_pep_sf"/>
</dbReference>
<reference evidence="3" key="1">
    <citation type="submission" date="2022-11" db="UniProtKB">
        <authorList>
            <consortium name="WormBaseParasite"/>
        </authorList>
    </citation>
    <scope>IDENTIFICATION</scope>
</reference>
<name>A0A914Y2K3_9BILA</name>
<accession>A0A914Y2K3</accession>
<dbReference type="InterPro" id="IPR028889">
    <property type="entry name" value="USP"/>
</dbReference>
<dbReference type="Proteomes" id="UP000887577">
    <property type="component" value="Unplaced"/>
</dbReference>
<evidence type="ECO:0000313" key="3">
    <source>
        <dbReference type="WBParaSite" id="PSU_v2.g13470.t1"/>
    </source>
</evidence>